<feature type="compositionally biased region" description="Polar residues" evidence="1">
    <location>
        <begin position="39"/>
        <end position="51"/>
    </location>
</feature>
<proteinExistence type="predicted"/>
<keyword evidence="3" id="KW-1185">Reference proteome</keyword>
<comment type="caution">
    <text evidence="2">The sequence shown here is derived from an EMBL/GenBank/DDBJ whole genome shotgun (WGS) entry which is preliminary data.</text>
</comment>
<name>A0ABD1TH83_9LAMI</name>
<gene>
    <name evidence="2" type="ORF">Adt_17665</name>
</gene>
<dbReference type="EMBL" id="JBFOLK010000005">
    <property type="protein sequence ID" value="KAL2512065.1"/>
    <property type="molecule type" value="Genomic_DNA"/>
</dbReference>
<dbReference type="AlphaFoldDB" id="A0ABD1TH83"/>
<reference evidence="3" key="1">
    <citation type="submission" date="2024-07" db="EMBL/GenBank/DDBJ databases">
        <title>Two chromosome-level genome assemblies of Korean endemic species Abeliophyllum distichum and Forsythia ovata (Oleaceae).</title>
        <authorList>
            <person name="Jang H."/>
        </authorList>
    </citation>
    <scope>NUCLEOTIDE SEQUENCE [LARGE SCALE GENOMIC DNA]</scope>
</reference>
<accession>A0ABD1TH83</accession>
<evidence type="ECO:0000313" key="3">
    <source>
        <dbReference type="Proteomes" id="UP001604336"/>
    </source>
</evidence>
<evidence type="ECO:0000256" key="1">
    <source>
        <dbReference type="SAM" id="MobiDB-lite"/>
    </source>
</evidence>
<feature type="region of interest" description="Disordered" evidence="1">
    <location>
        <begin position="1"/>
        <end position="81"/>
    </location>
</feature>
<protein>
    <submittedName>
        <fullName evidence="2">Uncharacterized protein</fullName>
    </submittedName>
</protein>
<organism evidence="2 3">
    <name type="scientific">Abeliophyllum distichum</name>
    <dbReference type="NCBI Taxonomy" id="126358"/>
    <lineage>
        <taxon>Eukaryota</taxon>
        <taxon>Viridiplantae</taxon>
        <taxon>Streptophyta</taxon>
        <taxon>Embryophyta</taxon>
        <taxon>Tracheophyta</taxon>
        <taxon>Spermatophyta</taxon>
        <taxon>Magnoliopsida</taxon>
        <taxon>eudicotyledons</taxon>
        <taxon>Gunneridae</taxon>
        <taxon>Pentapetalae</taxon>
        <taxon>asterids</taxon>
        <taxon>lamiids</taxon>
        <taxon>Lamiales</taxon>
        <taxon>Oleaceae</taxon>
        <taxon>Forsythieae</taxon>
        <taxon>Abeliophyllum</taxon>
    </lineage>
</organism>
<feature type="compositionally biased region" description="Basic and acidic residues" evidence="1">
    <location>
        <begin position="1"/>
        <end position="16"/>
    </location>
</feature>
<dbReference type="Proteomes" id="UP001604336">
    <property type="component" value="Unassembled WGS sequence"/>
</dbReference>
<sequence>MLSDHEDSQNRSDRGTDPTVMGEASFSSSSSPSARGQEVINQGPSASTSGRGENPEPKTKAGGGKTGSAVPEMKGSLGQKDVLTVQRLDEELKHSATEASMVFSKIREEDLVDIRLS</sequence>
<evidence type="ECO:0000313" key="2">
    <source>
        <dbReference type="EMBL" id="KAL2512065.1"/>
    </source>
</evidence>